<evidence type="ECO:0000256" key="1">
    <source>
        <dbReference type="SAM" id="MobiDB-lite"/>
    </source>
</evidence>
<accession>A0AAN8S3J3</accession>
<dbReference type="Proteomes" id="UP001372834">
    <property type="component" value="Unassembled WGS sequence"/>
</dbReference>
<reference evidence="3 4" key="1">
    <citation type="submission" date="2023-10" db="EMBL/GenBank/DDBJ databases">
        <title>Genomes of two closely related lineages of the louse Polyplax serrata with different host specificities.</title>
        <authorList>
            <person name="Martinu J."/>
            <person name="Tarabai H."/>
            <person name="Stefka J."/>
            <person name="Hypsa V."/>
        </authorList>
    </citation>
    <scope>NUCLEOTIDE SEQUENCE [LARGE SCALE GENOMIC DNA]</scope>
    <source>
        <strain evidence="3">HR10_N</strain>
    </source>
</reference>
<organism evidence="3 4">
    <name type="scientific">Polyplax serrata</name>
    <name type="common">Common mouse louse</name>
    <dbReference type="NCBI Taxonomy" id="468196"/>
    <lineage>
        <taxon>Eukaryota</taxon>
        <taxon>Metazoa</taxon>
        <taxon>Ecdysozoa</taxon>
        <taxon>Arthropoda</taxon>
        <taxon>Hexapoda</taxon>
        <taxon>Insecta</taxon>
        <taxon>Pterygota</taxon>
        <taxon>Neoptera</taxon>
        <taxon>Paraneoptera</taxon>
        <taxon>Psocodea</taxon>
        <taxon>Troctomorpha</taxon>
        <taxon>Phthiraptera</taxon>
        <taxon>Anoplura</taxon>
        <taxon>Polyplacidae</taxon>
        <taxon>Polyplax</taxon>
    </lineage>
</organism>
<sequence length="166" mass="18015">MASSLASSVVLVLLVVVTVVFGAPFEKAGLQQSAPGKAECDQQEHSEVYDQRQNGTENYRIHLNGVVVLVAPAETVIQAAQLANLDGDLDNLLMGSSGDYSTLKPKPRPPSPGDKVSEGSESKPQHQTYQKDLTEKKLKLINLLRMFRNIRHEVDGSYPSTPSASQ</sequence>
<dbReference type="EMBL" id="JAWJWE010000037">
    <property type="protein sequence ID" value="KAK6626080.1"/>
    <property type="molecule type" value="Genomic_DNA"/>
</dbReference>
<comment type="caution">
    <text evidence="3">The sequence shown here is derived from an EMBL/GenBank/DDBJ whole genome shotgun (WGS) entry which is preliminary data.</text>
</comment>
<name>A0AAN8S3J3_POLSC</name>
<protein>
    <submittedName>
        <fullName evidence="3">Uncharacterized protein</fullName>
    </submittedName>
</protein>
<feature type="chain" id="PRO_5042933168" evidence="2">
    <location>
        <begin position="23"/>
        <end position="166"/>
    </location>
</feature>
<gene>
    <name evidence="3" type="ORF">RUM43_006384</name>
</gene>
<feature type="signal peptide" evidence="2">
    <location>
        <begin position="1"/>
        <end position="22"/>
    </location>
</feature>
<feature type="region of interest" description="Disordered" evidence="1">
    <location>
        <begin position="96"/>
        <end position="134"/>
    </location>
</feature>
<dbReference type="AlphaFoldDB" id="A0AAN8S3J3"/>
<proteinExistence type="predicted"/>
<evidence type="ECO:0000313" key="4">
    <source>
        <dbReference type="Proteomes" id="UP001372834"/>
    </source>
</evidence>
<feature type="compositionally biased region" description="Basic and acidic residues" evidence="1">
    <location>
        <begin position="115"/>
        <end position="124"/>
    </location>
</feature>
<keyword evidence="2" id="KW-0732">Signal</keyword>
<evidence type="ECO:0000256" key="2">
    <source>
        <dbReference type="SAM" id="SignalP"/>
    </source>
</evidence>
<evidence type="ECO:0000313" key="3">
    <source>
        <dbReference type="EMBL" id="KAK6626080.1"/>
    </source>
</evidence>